<keyword evidence="2" id="KW-0812">Transmembrane</keyword>
<dbReference type="OrthoDB" id="9810918at2"/>
<sequence>MTGAAIAARSLMPRREPWAGVRLALLSLLAACAFFIAPVYAAPNYPELAGRITDQAGLLSPEEKVDIERALAELEQTSTDQIAVVTVKSLDGYAIEDYGIGLARKWGIGQKGKDNGILLIVAPNDRKVRIEVGRRLEPYMTDTMSALIIQNAILPKFRRGDYAGGIKDAVRDIKTVVLGDPEEVRRRAQGGQPPQGDSAEMFQLLVFLLFVAFILWVSYNNARSMQTGVPGGPRRRGGIIIIPGGSGSWGGGWSGGGGGGGWSGGGGSFGGGGASGSW</sequence>
<dbReference type="Gene3D" id="3.10.310.50">
    <property type="match status" value="1"/>
</dbReference>
<keyword evidence="2" id="KW-1133">Transmembrane helix</keyword>
<dbReference type="InterPro" id="IPR007621">
    <property type="entry name" value="TPM_dom"/>
</dbReference>
<evidence type="ECO:0000256" key="2">
    <source>
        <dbReference type="SAM" id="Phobius"/>
    </source>
</evidence>
<evidence type="ECO:0000256" key="1">
    <source>
        <dbReference type="SAM" id="MobiDB-lite"/>
    </source>
</evidence>
<dbReference type="AlphaFoldDB" id="N0BAA6"/>
<evidence type="ECO:0000313" key="4">
    <source>
        <dbReference type="EMBL" id="AGK59948.1"/>
    </source>
</evidence>
<dbReference type="HOGENOM" id="CLU_035211_2_3_5"/>
<organism evidence="4 5">
    <name type="scientific">Hyphomicrobium denitrificans 1NES1</name>
    <dbReference type="NCBI Taxonomy" id="670307"/>
    <lineage>
        <taxon>Bacteria</taxon>
        <taxon>Pseudomonadati</taxon>
        <taxon>Pseudomonadota</taxon>
        <taxon>Alphaproteobacteria</taxon>
        <taxon>Hyphomicrobiales</taxon>
        <taxon>Hyphomicrobiaceae</taxon>
        <taxon>Hyphomicrobium</taxon>
    </lineage>
</organism>
<dbReference type="eggNOG" id="COG1512">
    <property type="taxonomic scope" value="Bacteria"/>
</dbReference>
<name>N0BAA6_9HYPH</name>
<dbReference type="PANTHER" id="PTHR30373">
    <property type="entry name" value="UPF0603 PROTEIN YGCG"/>
    <property type="match status" value="1"/>
</dbReference>
<dbReference type="Pfam" id="PF04536">
    <property type="entry name" value="TPM_phosphatase"/>
    <property type="match status" value="1"/>
</dbReference>
<evidence type="ECO:0000259" key="3">
    <source>
        <dbReference type="Pfam" id="PF04536"/>
    </source>
</evidence>
<feature type="transmembrane region" description="Helical" evidence="2">
    <location>
        <begin position="201"/>
        <end position="219"/>
    </location>
</feature>
<dbReference type="PANTHER" id="PTHR30373:SF2">
    <property type="entry name" value="UPF0603 PROTEIN YGCG"/>
    <property type="match status" value="1"/>
</dbReference>
<dbReference type="Proteomes" id="UP000005952">
    <property type="component" value="Chromosome"/>
</dbReference>
<keyword evidence="2" id="KW-0472">Membrane</keyword>
<dbReference type="EMBL" id="CP005587">
    <property type="protein sequence ID" value="AGK59948.1"/>
    <property type="molecule type" value="Genomic_DNA"/>
</dbReference>
<evidence type="ECO:0000313" key="5">
    <source>
        <dbReference type="Proteomes" id="UP000005952"/>
    </source>
</evidence>
<dbReference type="STRING" id="670307.HYPDE_41398"/>
<reference evidence="4 5" key="1">
    <citation type="journal article" date="2013" name="Genome Announc.">
        <title>Genome sequences for three denitrifying bacterial strains isolated from a uranium- and nitrate-contaminated subsurface environment.</title>
        <authorList>
            <person name="Venkatramanan R."/>
            <person name="Prakash O."/>
            <person name="Woyke T."/>
            <person name="Chain P."/>
            <person name="Goodwin L.A."/>
            <person name="Watson D."/>
            <person name="Brooks S."/>
            <person name="Kostka J.E."/>
            <person name="Green S.J."/>
        </authorList>
    </citation>
    <scope>NUCLEOTIDE SEQUENCE [LARGE SCALE GENOMIC DNA]</scope>
    <source>
        <strain evidence="4 5">1NES1</strain>
    </source>
</reference>
<feature type="domain" description="TPM" evidence="3">
    <location>
        <begin position="52"/>
        <end position="175"/>
    </location>
</feature>
<accession>N0BAA6</accession>
<dbReference type="RefSeq" id="WP_015599962.1">
    <property type="nucleotide sequence ID" value="NC_021172.1"/>
</dbReference>
<feature type="region of interest" description="Disordered" evidence="1">
    <location>
        <begin position="254"/>
        <end position="278"/>
    </location>
</feature>
<proteinExistence type="predicted"/>
<keyword evidence="5" id="KW-1185">Reference proteome</keyword>
<dbReference type="KEGG" id="hdt:HYPDE_41398"/>
<protein>
    <recommendedName>
        <fullName evidence="3">TPM domain-containing protein</fullName>
    </recommendedName>
</protein>
<gene>
    <name evidence="4" type="ORF">HYPDE_41398</name>
</gene>